<evidence type="ECO:0000313" key="3">
    <source>
        <dbReference type="Proteomes" id="UP000270261"/>
    </source>
</evidence>
<comment type="caution">
    <text evidence="2">The sequence shown here is derived from an EMBL/GenBank/DDBJ whole genome shotgun (WGS) entry which is preliminary data.</text>
</comment>
<protein>
    <recommendedName>
        <fullName evidence="1">Transcriptional regulator AbiEi antitoxin N-terminal domain-containing protein</fullName>
    </recommendedName>
</protein>
<reference evidence="2 3" key="1">
    <citation type="submission" date="2018-11" db="EMBL/GenBank/DDBJ databases">
        <title>Genome sequencing of Lautropia sp. KCOM 2505 (= ChDC F240).</title>
        <authorList>
            <person name="Kook J.-K."/>
            <person name="Park S.-N."/>
            <person name="Lim Y.K."/>
        </authorList>
    </citation>
    <scope>NUCLEOTIDE SEQUENCE [LARGE SCALE GENOMIC DNA]</scope>
    <source>
        <strain evidence="2 3">KCOM 2505</strain>
    </source>
</reference>
<sequence>MATTSDRKLNSLYTHFLPGTPLTSADLSSRGISADLAVYYVRSGWLVRLARGIYCRPNDPPALYPSLRLLQRRLDGLHVGGKSALDWYGIRQYVARQPVLSLYGWVAGRLPDWFTERFPATYHQKRLFDEQADTLLHVGPFGEQEGAPQVSSPERALLELLSEVGTHQPLQEARELVESAFNLRADVLQALLQCCRSVKTVRLCLQLGREVSAPWVGRLDVGMLPMGSERAWVSRSSDGLLVLKP</sequence>
<dbReference type="Proteomes" id="UP000270261">
    <property type="component" value="Unassembled WGS sequence"/>
</dbReference>
<gene>
    <name evidence="2" type="ORF">EHV23_04730</name>
</gene>
<dbReference type="InterPro" id="IPR033455">
    <property type="entry name" value="AbiEi_3_N"/>
</dbReference>
<evidence type="ECO:0000259" key="1">
    <source>
        <dbReference type="Pfam" id="PF17194"/>
    </source>
</evidence>
<dbReference type="Pfam" id="PF11459">
    <property type="entry name" value="AbiEi_3"/>
    <property type="match status" value="1"/>
</dbReference>
<feature type="domain" description="Transcriptional regulator AbiEi antitoxin N-terminal" evidence="1">
    <location>
        <begin position="7"/>
        <end position="95"/>
    </location>
</feature>
<dbReference type="OrthoDB" id="1550938at2"/>
<dbReference type="InterPro" id="IPR021561">
    <property type="entry name" value="AbiEi_3"/>
</dbReference>
<dbReference type="EMBL" id="RRUE01000001">
    <property type="protein sequence ID" value="RRN45499.1"/>
    <property type="molecule type" value="Genomic_DNA"/>
</dbReference>
<dbReference type="AlphaFoldDB" id="A0A426FS04"/>
<proteinExistence type="predicted"/>
<dbReference type="RefSeq" id="WP_125094928.1">
    <property type="nucleotide sequence ID" value="NZ_RRUE01000001.1"/>
</dbReference>
<accession>A0A426FS04</accession>
<organism evidence="2 3">
    <name type="scientific">Lautropia dentalis</name>
    <dbReference type="NCBI Taxonomy" id="2490857"/>
    <lineage>
        <taxon>Bacteria</taxon>
        <taxon>Pseudomonadati</taxon>
        <taxon>Pseudomonadota</taxon>
        <taxon>Betaproteobacteria</taxon>
        <taxon>Burkholderiales</taxon>
        <taxon>Burkholderiaceae</taxon>
        <taxon>Lautropia</taxon>
    </lineage>
</organism>
<evidence type="ECO:0000313" key="2">
    <source>
        <dbReference type="EMBL" id="RRN45499.1"/>
    </source>
</evidence>
<dbReference type="Pfam" id="PF17194">
    <property type="entry name" value="AbiEi_3_N"/>
    <property type="match status" value="1"/>
</dbReference>
<keyword evidence="3" id="KW-1185">Reference proteome</keyword>
<name>A0A426FS04_9BURK</name>